<dbReference type="PATRIC" id="fig|280505.15.peg.3139"/>
<organism evidence="1">
    <name type="scientific">Leptospira borgpetersenii serovar Ballum</name>
    <dbReference type="NCBI Taxonomy" id="280505"/>
    <lineage>
        <taxon>Bacteria</taxon>
        <taxon>Pseudomonadati</taxon>
        <taxon>Spirochaetota</taxon>
        <taxon>Spirochaetia</taxon>
        <taxon>Leptospirales</taxon>
        <taxon>Leptospiraceae</taxon>
        <taxon>Leptospira</taxon>
    </lineage>
</organism>
<sequence length="44" mass="5141">MQVKSLVLVRTLEKMCVLGFYDSNSTSKVFWTFTFQIHCKLPLT</sequence>
<proteinExistence type="predicted"/>
<dbReference type="Proteomes" id="UP000058857">
    <property type="component" value="Chromosome 1"/>
</dbReference>
<gene>
    <name evidence="1" type="ORF">LBBP_03219</name>
</gene>
<accession>A0A0S2IUU7</accession>
<name>A0A0S2IUU7_LEPBO</name>
<evidence type="ECO:0000313" key="2">
    <source>
        <dbReference type="Proteomes" id="UP000058857"/>
    </source>
</evidence>
<dbReference type="AlphaFoldDB" id="A0A0S2IUU7"/>
<dbReference type="EMBL" id="CP012029">
    <property type="protein sequence ID" value="ALO27419.1"/>
    <property type="molecule type" value="Genomic_DNA"/>
</dbReference>
<protein>
    <submittedName>
        <fullName evidence="1">Uncharacterized protein</fullName>
    </submittedName>
</protein>
<reference evidence="1 2" key="1">
    <citation type="journal article" date="2015" name="PLoS Negl. Trop. Dis.">
        <title>Distribution of Plasmids in Distinct Leptospira Pathogenic Species.</title>
        <authorList>
            <person name="Wang Y."/>
            <person name="Zhuang X."/>
            <person name="Zhong Y."/>
            <person name="Zhang C."/>
            <person name="Zhang Y."/>
            <person name="Zeng L."/>
            <person name="Zhu Y."/>
            <person name="He P."/>
            <person name="Dong K."/>
            <person name="Pal U."/>
            <person name="Guo X."/>
            <person name="Qin J."/>
        </authorList>
    </citation>
    <scope>NUCLEOTIDE SEQUENCE [LARGE SCALE GENOMIC DNA]</scope>
    <source>
        <strain evidence="1 2">56604</strain>
    </source>
</reference>
<evidence type="ECO:0000313" key="1">
    <source>
        <dbReference type="EMBL" id="ALO27419.1"/>
    </source>
</evidence>